<comment type="caution">
    <text evidence="2">The sequence shown here is derived from an EMBL/GenBank/DDBJ whole genome shotgun (WGS) entry which is preliminary data.</text>
</comment>
<feature type="non-terminal residue" evidence="2">
    <location>
        <position position="1"/>
    </location>
</feature>
<evidence type="ECO:0000313" key="3">
    <source>
        <dbReference type="Proteomes" id="UP000287651"/>
    </source>
</evidence>
<name>A0A426ZR35_ENSVE</name>
<reference evidence="2 3" key="1">
    <citation type="journal article" date="2014" name="Agronomy (Basel)">
        <title>A Draft Genome Sequence for Ensete ventricosum, the Drought-Tolerant Tree Against Hunger.</title>
        <authorList>
            <person name="Harrison J."/>
            <person name="Moore K.A."/>
            <person name="Paszkiewicz K."/>
            <person name="Jones T."/>
            <person name="Grant M."/>
            <person name="Ambacheew D."/>
            <person name="Muzemil S."/>
            <person name="Studholme D.J."/>
        </authorList>
    </citation>
    <scope>NUCLEOTIDE SEQUENCE [LARGE SCALE GENOMIC DNA]</scope>
</reference>
<protein>
    <submittedName>
        <fullName evidence="2">Uncharacterized protein</fullName>
    </submittedName>
</protein>
<dbReference type="EMBL" id="AMZH03005452">
    <property type="protein sequence ID" value="RRT66365.1"/>
    <property type="molecule type" value="Genomic_DNA"/>
</dbReference>
<dbReference type="AlphaFoldDB" id="A0A426ZR35"/>
<organism evidence="2 3">
    <name type="scientific">Ensete ventricosum</name>
    <name type="common">Abyssinian banana</name>
    <name type="synonym">Musa ensete</name>
    <dbReference type="NCBI Taxonomy" id="4639"/>
    <lineage>
        <taxon>Eukaryota</taxon>
        <taxon>Viridiplantae</taxon>
        <taxon>Streptophyta</taxon>
        <taxon>Embryophyta</taxon>
        <taxon>Tracheophyta</taxon>
        <taxon>Spermatophyta</taxon>
        <taxon>Magnoliopsida</taxon>
        <taxon>Liliopsida</taxon>
        <taxon>Zingiberales</taxon>
        <taxon>Musaceae</taxon>
        <taxon>Ensete</taxon>
    </lineage>
</organism>
<feature type="compositionally biased region" description="Basic and acidic residues" evidence="1">
    <location>
        <begin position="1"/>
        <end position="24"/>
    </location>
</feature>
<dbReference type="Proteomes" id="UP000287651">
    <property type="component" value="Unassembled WGS sequence"/>
</dbReference>
<feature type="region of interest" description="Disordered" evidence="1">
    <location>
        <begin position="1"/>
        <end position="60"/>
    </location>
</feature>
<evidence type="ECO:0000256" key="1">
    <source>
        <dbReference type="SAM" id="MobiDB-lite"/>
    </source>
</evidence>
<sequence length="164" mass="18157">WGDGGGEPRREPRNHADRKEKEAASESENARVSMRAPESPSNSRGFGADGERKGERRTSGWCGEKGVEMLAAQRRLRNGSGFGRGNANASRRSLPTARTSISVRWHSIHRLFLAIMMVNGGSVWFDGPFLCGWPCVCDREVGSMRTLPKAATIVLRRPNWIIHA</sequence>
<proteinExistence type="predicted"/>
<gene>
    <name evidence="2" type="ORF">B296_00021879</name>
</gene>
<feature type="compositionally biased region" description="Basic and acidic residues" evidence="1">
    <location>
        <begin position="49"/>
        <end position="58"/>
    </location>
</feature>
<accession>A0A426ZR35</accession>
<evidence type="ECO:0000313" key="2">
    <source>
        <dbReference type="EMBL" id="RRT66365.1"/>
    </source>
</evidence>